<dbReference type="EMBL" id="OU503052">
    <property type="protein sequence ID" value="CAI9779603.1"/>
    <property type="molecule type" value="Genomic_DNA"/>
</dbReference>
<reference evidence="5" key="1">
    <citation type="submission" date="2023-05" db="EMBL/GenBank/DDBJ databases">
        <authorList>
            <person name="Huff M."/>
        </authorList>
    </citation>
    <scope>NUCLEOTIDE SEQUENCE</scope>
</reference>
<dbReference type="Proteomes" id="UP000834106">
    <property type="component" value="Chromosome 17"/>
</dbReference>
<keyword evidence="4" id="KW-1133">Transmembrane helix</keyword>
<evidence type="ECO:0000256" key="3">
    <source>
        <dbReference type="ARBA" id="ARBA00022833"/>
    </source>
</evidence>
<feature type="transmembrane region" description="Helical" evidence="4">
    <location>
        <begin position="12"/>
        <end position="33"/>
    </location>
</feature>
<proteinExistence type="predicted"/>
<dbReference type="AlphaFoldDB" id="A0AAD2A1C6"/>
<evidence type="ECO:0000313" key="6">
    <source>
        <dbReference type="Proteomes" id="UP000834106"/>
    </source>
</evidence>
<dbReference type="Gene3D" id="3.30.40.10">
    <property type="entry name" value="Zinc/RING finger domain, C3HC4 (zinc finger)"/>
    <property type="match status" value="1"/>
</dbReference>
<dbReference type="InterPro" id="IPR052788">
    <property type="entry name" value="RING-type_E3_ligase_ATL"/>
</dbReference>
<keyword evidence="6" id="KW-1185">Reference proteome</keyword>
<sequence length="133" mass="14778">MLPPPSSLLPPLLLQVGIQLCIAFTVLVFWFFCMYLHVKLSDNTAAAELPSGDAAAANNGLKKKVLKYLPKLTYAANNDNLSDCAICLAEFATGDELRVLPQCGEVPSEADLRRQLRHPLRLRNLPGRVRHRR</sequence>
<keyword evidence="4" id="KW-0472">Membrane</keyword>
<dbReference type="InterPro" id="IPR013083">
    <property type="entry name" value="Znf_RING/FYVE/PHD"/>
</dbReference>
<dbReference type="PANTHER" id="PTHR45798">
    <property type="entry name" value="RING-H2 FINGER PROTEIN ATL61-RELATED-RELATED"/>
    <property type="match status" value="1"/>
</dbReference>
<keyword evidence="3" id="KW-0862">Zinc</keyword>
<dbReference type="PANTHER" id="PTHR45798:SF97">
    <property type="entry name" value="ALCOHOL-SENSITIVE RING FINGER PROTEIN 1"/>
    <property type="match status" value="1"/>
</dbReference>
<accession>A0AAD2A1C6</accession>
<organism evidence="5 6">
    <name type="scientific">Fraxinus pennsylvanica</name>
    <dbReference type="NCBI Taxonomy" id="56036"/>
    <lineage>
        <taxon>Eukaryota</taxon>
        <taxon>Viridiplantae</taxon>
        <taxon>Streptophyta</taxon>
        <taxon>Embryophyta</taxon>
        <taxon>Tracheophyta</taxon>
        <taxon>Spermatophyta</taxon>
        <taxon>Magnoliopsida</taxon>
        <taxon>eudicotyledons</taxon>
        <taxon>Gunneridae</taxon>
        <taxon>Pentapetalae</taxon>
        <taxon>asterids</taxon>
        <taxon>lamiids</taxon>
        <taxon>Lamiales</taxon>
        <taxon>Oleaceae</taxon>
        <taxon>Oleeae</taxon>
        <taxon>Fraxinus</taxon>
    </lineage>
</organism>
<keyword evidence="1" id="KW-0479">Metal-binding</keyword>
<keyword evidence="2" id="KW-0863">Zinc-finger</keyword>
<evidence type="ECO:0000256" key="2">
    <source>
        <dbReference type="ARBA" id="ARBA00022771"/>
    </source>
</evidence>
<protein>
    <submittedName>
        <fullName evidence="5">Uncharacterized protein</fullName>
    </submittedName>
</protein>
<evidence type="ECO:0000256" key="1">
    <source>
        <dbReference type="ARBA" id="ARBA00022723"/>
    </source>
</evidence>
<gene>
    <name evidence="5" type="ORF">FPE_LOCUS27033</name>
</gene>
<name>A0AAD2A1C6_9LAMI</name>
<evidence type="ECO:0000313" key="5">
    <source>
        <dbReference type="EMBL" id="CAI9779603.1"/>
    </source>
</evidence>
<dbReference type="GO" id="GO:0008270">
    <property type="term" value="F:zinc ion binding"/>
    <property type="evidence" value="ECO:0007669"/>
    <property type="project" value="UniProtKB-KW"/>
</dbReference>
<evidence type="ECO:0000256" key="4">
    <source>
        <dbReference type="SAM" id="Phobius"/>
    </source>
</evidence>
<keyword evidence="4" id="KW-0812">Transmembrane</keyword>